<evidence type="ECO:0000313" key="2">
    <source>
        <dbReference type="EMBL" id="PWJ15045.1"/>
    </source>
</evidence>
<keyword evidence="4" id="KW-1185">Reference proteome</keyword>
<keyword evidence="1" id="KW-1133">Transmembrane helix</keyword>
<feature type="transmembrane region" description="Helical" evidence="1">
    <location>
        <begin position="52"/>
        <end position="74"/>
    </location>
</feature>
<reference evidence="2 4" key="2">
    <citation type="submission" date="2018-03" db="EMBL/GenBank/DDBJ databases">
        <title>Genomic Encyclopedia of Archaeal and Bacterial Type Strains, Phase II (KMG-II): from individual species to whole genera.</title>
        <authorList>
            <person name="Goeker M."/>
        </authorList>
    </citation>
    <scope>NUCLEOTIDE SEQUENCE [LARGE SCALE GENOMIC DNA]</scope>
    <source>
        <strain evidence="2 4">DSM 25227</strain>
    </source>
</reference>
<evidence type="ECO:0008006" key="6">
    <source>
        <dbReference type="Google" id="ProtNLM"/>
    </source>
</evidence>
<organism evidence="3 5">
    <name type="scientific">Jannaschia seohaensis</name>
    <dbReference type="NCBI Taxonomy" id="475081"/>
    <lineage>
        <taxon>Bacteria</taxon>
        <taxon>Pseudomonadati</taxon>
        <taxon>Pseudomonadota</taxon>
        <taxon>Alphaproteobacteria</taxon>
        <taxon>Rhodobacterales</taxon>
        <taxon>Roseobacteraceae</taxon>
        <taxon>Jannaschia</taxon>
    </lineage>
</organism>
<evidence type="ECO:0000313" key="3">
    <source>
        <dbReference type="EMBL" id="SSA49894.1"/>
    </source>
</evidence>
<protein>
    <recommendedName>
        <fullName evidence="6">SHOCT domain-containing protein</fullName>
    </recommendedName>
</protein>
<sequence length="103" mass="11164">MSTLATEIQKLLQLRDAGELTEDEFEAAKDCVLRPASHVTHRARSWNPFETFGRGLLTLIVAMGALIGGTTLLALTEVGAMALGALALVALAIIFVFLFREMF</sequence>
<keyword evidence="1" id="KW-0812">Transmembrane</keyword>
<reference evidence="3 5" key="1">
    <citation type="submission" date="2016-10" db="EMBL/GenBank/DDBJ databases">
        <authorList>
            <person name="Cai Z."/>
        </authorList>
    </citation>
    <scope>NUCLEOTIDE SEQUENCE [LARGE SCALE GENOMIC DNA]</scope>
    <source>
        <strain evidence="3 5">DSM 25227</strain>
    </source>
</reference>
<feature type="transmembrane region" description="Helical" evidence="1">
    <location>
        <begin position="80"/>
        <end position="99"/>
    </location>
</feature>
<evidence type="ECO:0000313" key="5">
    <source>
        <dbReference type="Proteomes" id="UP000251571"/>
    </source>
</evidence>
<proteinExistence type="predicted"/>
<accession>A0A2Y9B063</accession>
<gene>
    <name evidence="2" type="ORF">BCF38_11162</name>
    <name evidence="3" type="ORF">SAMN05421539_11162</name>
</gene>
<dbReference type="Proteomes" id="UP000251571">
    <property type="component" value="Unassembled WGS sequence"/>
</dbReference>
<dbReference type="AlphaFoldDB" id="A0A2Y9B063"/>
<name>A0A2Y9B063_9RHOB</name>
<dbReference type="Proteomes" id="UP000245839">
    <property type="component" value="Unassembled WGS sequence"/>
</dbReference>
<dbReference type="EMBL" id="QGDJ01000011">
    <property type="protein sequence ID" value="PWJ15045.1"/>
    <property type="molecule type" value="Genomic_DNA"/>
</dbReference>
<evidence type="ECO:0000313" key="4">
    <source>
        <dbReference type="Proteomes" id="UP000245839"/>
    </source>
</evidence>
<evidence type="ECO:0000256" key="1">
    <source>
        <dbReference type="SAM" id="Phobius"/>
    </source>
</evidence>
<dbReference type="EMBL" id="UETC01000011">
    <property type="protein sequence ID" value="SSA49894.1"/>
    <property type="molecule type" value="Genomic_DNA"/>
</dbReference>
<keyword evidence="1" id="KW-0472">Membrane</keyword>